<evidence type="ECO:0000256" key="1">
    <source>
        <dbReference type="SAM" id="SignalP"/>
    </source>
</evidence>
<name>A0A5N0T9N5_9GAMM</name>
<dbReference type="PANTHER" id="PTHR42951">
    <property type="entry name" value="METALLO-BETA-LACTAMASE DOMAIN-CONTAINING"/>
    <property type="match status" value="1"/>
</dbReference>
<dbReference type="InterPro" id="IPR001279">
    <property type="entry name" value="Metallo-B-lactamas"/>
</dbReference>
<accession>A0A5N0T9N5</accession>
<comment type="caution">
    <text evidence="3">The sequence shown here is derived from an EMBL/GenBank/DDBJ whole genome shotgun (WGS) entry which is preliminary data.</text>
</comment>
<evidence type="ECO:0000259" key="2">
    <source>
        <dbReference type="SMART" id="SM00849"/>
    </source>
</evidence>
<evidence type="ECO:0000313" key="4">
    <source>
        <dbReference type="Proteomes" id="UP000325372"/>
    </source>
</evidence>
<organism evidence="3 4">
    <name type="scientific">Marinihelvus fidelis</name>
    <dbReference type="NCBI Taxonomy" id="2613842"/>
    <lineage>
        <taxon>Bacteria</taxon>
        <taxon>Pseudomonadati</taxon>
        <taxon>Pseudomonadota</taxon>
        <taxon>Gammaproteobacteria</taxon>
        <taxon>Chromatiales</taxon>
        <taxon>Wenzhouxiangellaceae</taxon>
        <taxon>Marinihelvus</taxon>
    </lineage>
</organism>
<dbReference type="Pfam" id="PF00753">
    <property type="entry name" value="Lactamase_B"/>
    <property type="match status" value="1"/>
</dbReference>
<evidence type="ECO:0000313" key="3">
    <source>
        <dbReference type="EMBL" id="KAA9131662.1"/>
    </source>
</evidence>
<dbReference type="Gene3D" id="3.60.15.10">
    <property type="entry name" value="Ribonuclease Z/Hydroxyacylglutathione hydrolase-like"/>
    <property type="match status" value="1"/>
</dbReference>
<dbReference type="InterPro" id="IPR050855">
    <property type="entry name" value="NDM-1-like"/>
</dbReference>
<dbReference type="EMBL" id="VYXP01000005">
    <property type="protein sequence ID" value="KAA9131662.1"/>
    <property type="molecule type" value="Genomic_DNA"/>
</dbReference>
<dbReference type="AlphaFoldDB" id="A0A5N0T9N5"/>
<proteinExistence type="predicted"/>
<dbReference type="RefSeq" id="WP_150864338.1">
    <property type="nucleotide sequence ID" value="NZ_VYXP01000005.1"/>
</dbReference>
<dbReference type="InterPro" id="IPR036866">
    <property type="entry name" value="RibonucZ/Hydroxyglut_hydro"/>
</dbReference>
<sequence>MMRPRHAATLLVLATACYLPVGWGADNALAPDPDHDCRACEGWNEPIEPFRVHGNTWYVGTSGLAALLVTARNDDGSDALVLLDGGLTQSAPLIAENISSLGYRLGDVKVILNSHAHFDHAGGIAALQRASGANVVASHIAAESLRSGAVRPYDPQAGYAPENGFPPIDDVHVVADGGTVRVGDLVLTHRWTPGHAPGSSSWFWQSCEAGECVNLVYADSLGPVSAEGFRFSAPVDEFGGKTTADMLEASTRFLREFDCGVLVSPHPFYFDMTAKLEARANDPSVNPFLNPSECAGLADRFSEALEARLTEERSGM</sequence>
<dbReference type="SUPFAM" id="SSF56281">
    <property type="entry name" value="Metallo-hydrolase/oxidoreductase"/>
    <property type="match status" value="1"/>
</dbReference>
<reference evidence="3 4" key="1">
    <citation type="submission" date="2019-09" db="EMBL/GenBank/DDBJ databases">
        <title>Wenzhouxiangella sp. Genome sequencing and assembly.</title>
        <authorList>
            <person name="Zhang R."/>
        </authorList>
    </citation>
    <scope>NUCLEOTIDE SEQUENCE [LARGE SCALE GENOMIC DNA]</scope>
    <source>
        <strain evidence="3 4">W260</strain>
    </source>
</reference>
<keyword evidence="4" id="KW-1185">Reference proteome</keyword>
<gene>
    <name evidence="3" type="primary">bla</name>
    <name evidence="3" type="ORF">F3N42_10140</name>
</gene>
<keyword evidence="1" id="KW-0732">Signal</keyword>
<dbReference type="PANTHER" id="PTHR42951:SF17">
    <property type="entry name" value="METALLO-BETA-LACTAMASE DOMAIN-CONTAINING PROTEIN"/>
    <property type="match status" value="1"/>
</dbReference>
<feature type="domain" description="Metallo-beta-lactamase" evidence="2">
    <location>
        <begin position="63"/>
        <end position="266"/>
    </location>
</feature>
<dbReference type="Proteomes" id="UP000325372">
    <property type="component" value="Unassembled WGS sequence"/>
</dbReference>
<dbReference type="SMART" id="SM00849">
    <property type="entry name" value="Lactamase_B"/>
    <property type="match status" value="1"/>
</dbReference>
<protein>
    <submittedName>
        <fullName evidence="3">Subclass B3 metallo-beta-lactamase</fullName>
    </submittedName>
</protein>
<dbReference type="NCBIfam" id="NF033105">
    <property type="entry name" value="bla_subclass_B3"/>
    <property type="match status" value="1"/>
</dbReference>
<feature type="chain" id="PRO_5024281192" evidence="1">
    <location>
        <begin position="26"/>
        <end position="316"/>
    </location>
</feature>
<dbReference type="PROSITE" id="PS51257">
    <property type="entry name" value="PROKAR_LIPOPROTEIN"/>
    <property type="match status" value="1"/>
</dbReference>
<feature type="signal peptide" evidence="1">
    <location>
        <begin position="1"/>
        <end position="25"/>
    </location>
</feature>